<keyword evidence="2" id="KW-1133">Transmembrane helix</keyword>
<protein>
    <submittedName>
        <fullName evidence="3">Uncharacterized protein</fullName>
    </submittedName>
</protein>
<accession>A0A4Y1WZD5</accession>
<dbReference type="GeneID" id="98672985"/>
<evidence type="ECO:0000256" key="1">
    <source>
        <dbReference type="SAM" id="MobiDB-lite"/>
    </source>
</evidence>
<keyword evidence="2" id="KW-0812">Transmembrane</keyword>
<dbReference type="RefSeq" id="WP_141428194.1">
    <property type="nucleotide sequence ID" value="NZ_AP019736.1"/>
</dbReference>
<keyword evidence="4" id="KW-1185">Reference proteome</keyword>
<gene>
    <name evidence="3" type="ORF">A5CPEGH6_10050</name>
</gene>
<keyword evidence="2" id="KW-0472">Membrane</keyword>
<feature type="region of interest" description="Disordered" evidence="1">
    <location>
        <begin position="240"/>
        <end position="266"/>
    </location>
</feature>
<sequence length="479" mass="53243">MKGLFLSMTLLLCPPPYGNAEASAATASKEASDPRFRAELDTLGGLRAGVEYTLRYECTAPCDSIRPPCFREPIETVGEATHYRGTRLELIDGRRRKYTTQGLSLRIRFTREGVAEVPSATTRIGGRKYATPAVRVRVGPPRQDLRDIRCRFELRPEHPQAGSEFTVALVCTARPDNGDPGIAADGLTFRRSGSGVQTGTDAPRYEYTFRVRAEREGRYTIRTAGLRFGGREYALSREVRIGRTGADAPDPDSPESRDARPATGRASDPEHPFFLLFGGLLTLMAAEWLAVRQFVRHECDEPLADFVLRTGRLPLTAWQASTHYGLPLVLVLLPAVILAIAGFTDGFSRATFAAFPWKRCAALPLALAVITARRQYRKLRCTPVRTPLKAGDFGPLLEELCRLHGWEPLHYGTDCFVGRTHPGFPIPSWGERLYVVFGKGEVQINSISDPDERTAISSFGRNRRNIRLIREAVERARKA</sequence>
<dbReference type="KEGG" id="ada:A5CPEGH6_10050"/>
<evidence type="ECO:0000313" key="3">
    <source>
        <dbReference type="EMBL" id="BBL06367.1"/>
    </source>
</evidence>
<dbReference type="OrthoDB" id="9778341at2"/>
<feature type="transmembrane region" description="Helical" evidence="2">
    <location>
        <begin position="324"/>
        <end position="344"/>
    </location>
</feature>
<proteinExistence type="predicted"/>
<dbReference type="Proteomes" id="UP000319374">
    <property type="component" value="Chromosome"/>
</dbReference>
<dbReference type="AlphaFoldDB" id="A0A4Y1WZD5"/>
<evidence type="ECO:0000313" key="4">
    <source>
        <dbReference type="Proteomes" id="UP000319374"/>
    </source>
</evidence>
<dbReference type="EMBL" id="AP019736">
    <property type="protein sequence ID" value="BBL06367.1"/>
    <property type="molecule type" value="Genomic_DNA"/>
</dbReference>
<reference evidence="4" key="1">
    <citation type="submission" date="2019-06" db="EMBL/GenBank/DDBJ databases">
        <title>Alistipes onderdonkii subsp. vulgaris subsp. nov., Alistipes dispar sp. nov. and Alistipes communis sp. nov., isolated from human faeces, and creation of Alistipes onderdonkii subsp. onderdonkii subsp. nov.</title>
        <authorList>
            <person name="Sakamoto M."/>
            <person name="Ikeyama N."/>
            <person name="Ogata Y."/>
            <person name="Suda W."/>
            <person name="Iino T."/>
            <person name="Hattori M."/>
            <person name="Ohkuma M."/>
        </authorList>
    </citation>
    <scope>NUCLEOTIDE SEQUENCE [LARGE SCALE GENOMIC DNA]</scope>
    <source>
        <strain evidence="4">5CPEGH6</strain>
    </source>
</reference>
<evidence type="ECO:0000256" key="2">
    <source>
        <dbReference type="SAM" id="Phobius"/>
    </source>
</evidence>
<organism evidence="3 4">
    <name type="scientific">Alistipes dispar</name>
    <dbReference type="NCBI Taxonomy" id="2585119"/>
    <lineage>
        <taxon>Bacteria</taxon>
        <taxon>Pseudomonadati</taxon>
        <taxon>Bacteroidota</taxon>
        <taxon>Bacteroidia</taxon>
        <taxon>Bacteroidales</taxon>
        <taxon>Rikenellaceae</taxon>
        <taxon>Alistipes</taxon>
    </lineage>
</organism>
<name>A0A4Y1WZD5_9BACT</name>